<keyword evidence="3 7" id="KW-0067">ATP-binding</keyword>
<evidence type="ECO:0000256" key="6">
    <source>
        <dbReference type="ARBA" id="ARBA00034488"/>
    </source>
</evidence>
<dbReference type="InterPro" id="IPR001752">
    <property type="entry name" value="Kinesin_motor_dom"/>
</dbReference>
<feature type="coiled-coil region" evidence="8">
    <location>
        <begin position="727"/>
        <end position="761"/>
    </location>
</feature>
<dbReference type="InterPro" id="IPR044986">
    <property type="entry name" value="KIF15/KIN-12"/>
</dbReference>
<feature type="region of interest" description="Disordered" evidence="9">
    <location>
        <begin position="102"/>
        <end position="126"/>
    </location>
</feature>
<feature type="compositionally biased region" description="Polar residues" evidence="9">
    <location>
        <begin position="111"/>
        <end position="125"/>
    </location>
</feature>
<dbReference type="Proteomes" id="UP001457282">
    <property type="component" value="Unassembled WGS sequence"/>
</dbReference>
<dbReference type="SUPFAM" id="SSF52540">
    <property type="entry name" value="P-loop containing nucleoside triphosphate hydrolases"/>
    <property type="match status" value="1"/>
</dbReference>
<comment type="similarity">
    <text evidence="6">Belongs to the TRAFAC class myosin-kinesin ATPase superfamily. Kinesin family. KIN-12 subfamily.</text>
</comment>
<feature type="region of interest" description="Disordered" evidence="9">
    <location>
        <begin position="2052"/>
        <end position="2077"/>
    </location>
</feature>
<dbReference type="GO" id="GO:0005524">
    <property type="term" value="F:ATP binding"/>
    <property type="evidence" value="ECO:0007669"/>
    <property type="project" value="UniProtKB-UniRule"/>
</dbReference>
<evidence type="ECO:0000256" key="4">
    <source>
        <dbReference type="ARBA" id="ARBA00023054"/>
    </source>
</evidence>
<keyword evidence="4 8" id="KW-0175">Coiled coil</keyword>
<dbReference type="InterPro" id="IPR036961">
    <property type="entry name" value="Kinesin_motor_dom_sf"/>
</dbReference>
<dbReference type="PRINTS" id="PR00380">
    <property type="entry name" value="KINESINHEAVY"/>
</dbReference>
<evidence type="ECO:0000259" key="10">
    <source>
        <dbReference type="PROSITE" id="PS50067"/>
    </source>
</evidence>
<gene>
    <name evidence="11" type="ORF">M0R45_021229</name>
</gene>
<dbReference type="Gene3D" id="3.40.850.10">
    <property type="entry name" value="Kinesin motor domain"/>
    <property type="match status" value="1"/>
</dbReference>
<feature type="coiled-coil region" evidence="8">
    <location>
        <begin position="1845"/>
        <end position="1872"/>
    </location>
</feature>
<dbReference type="GO" id="GO:0005874">
    <property type="term" value="C:microtubule"/>
    <property type="evidence" value="ECO:0007669"/>
    <property type="project" value="UniProtKB-KW"/>
</dbReference>
<proteinExistence type="inferred from homology"/>
<keyword evidence="2 7" id="KW-0547">Nucleotide-binding</keyword>
<evidence type="ECO:0000256" key="8">
    <source>
        <dbReference type="SAM" id="Coils"/>
    </source>
</evidence>
<dbReference type="PROSITE" id="PS00411">
    <property type="entry name" value="KINESIN_MOTOR_1"/>
    <property type="match status" value="1"/>
</dbReference>
<dbReference type="EMBL" id="JBEDUW010000004">
    <property type="protein sequence ID" value="KAK9934069.1"/>
    <property type="molecule type" value="Genomic_DNA"/>
</dbReference>
<dbReference type="GO" id="GO:0008017">
    <property type="term" value="F:microtubule binding"/>
    <property type="evidence" value="ECO:0007669"/>
    <property type="project" value="InterPro"/>
</dbReference>
<dbReference type="GO" id="GO:0003777">
    <property type="term" value="F:microtubule motor activity"/>
    <property type="evidence" value="ECO:0007669"/>
    <property type="project" value="InterPro"/>
</dbReference>
<evidence type="ECO:0000313" key="12">
    <source>
        <dbReference type="Proteomes" id="UP001457282"/>
    </source>
</evidence>
<comment type="caution">
    <text evidence="11">The sequence shown here is derived from an EMBL/GenBank/DDBJ whole genome shotgun (WGS) entry which is preliminary data.</text>
</comment>
<dbReference type="FunFam" id="3.40.850.10:FF:000033">
    <property type="entry name" value="Kinesin-like protein KIN-12E"/>
    <property type="match status" value="1"/>
</dbReference>
<evidence type="ECO:0000313" key="11">
    <source>
        <dbReference type="EMBL" id="KAK9934069.1"/>
    </source>
</evidence>
<feature type="binding site" evidence="7">
    <location>
        <begin position="239"/>
        <end position="246"/>
    </location>
    <ligand>
        <name>ATP</name>
        <dbReference type="ChEBI" id="CHEBI:30616"/>
    </ligand>
</feature>
<sequence>MSKESSTGRFPARNVSRNAQSEPSENEFETPVNPVQFPPPRTPLNSIADPAQLQKEFHELDFDSHPKLEAVRSGRYSLSERRLEALDKAGNVGLSFGIPRVSGRGGKAHSEPNSAQSTPARNGSRASIGGAMGACTGTKAQYPHFELAEDSSFWTDHNVQVLIRIRPLSTMERALQGYGRCLKQESSQTLVWHGHPETRFTFDHIACETISQEKLFKVAGLPMVENCLSGYNSCMFAYGQTGSGKTYTMMGEIYEIEGQLNEDCGITPRIFEYLFKRIRMEEESRREEQLKYNCKCSFLEIYNEQITDLLEPSSANLQLREDLKKGVYVENLREYNVTNVNDVVKLLLQGASNRKMAATHMNSESSRSHSVFTCIIESRWGKDSMTHFRFARLNLVDLAGSERQKGSGAEGDRLKEAANINKSLSTLGLVIMSLVDLAQGKHRHVPYRDSRLTFLLQDSLGGNSKTTIIANVSPSSCSANETLSTLKFAQRAKLIQNNAKVNEDASGDITALQRHIQQLKGQLSFLMKHHNLSWSSSSCKPSIEEPLPEENFIGEKTEIDSHKMSSVQNKKLKCMEAVLVGALRREKMADNALQNLVAEIEHMNRLACEREEDARHSKMMLRSRDEKVKRLELLADGILSGEKYLVEENKALLEEIQMLQARPDGNPELTQYAVENSRLLEQLQLYQKFYEHGERETLLAEVSELRNQLLDILQIKLPFSTENENQNSDTRKELEDCRNMNSKLIREVDELRLEMRKYMSSSQAASDSVRDSFSKAAEEFRQSDKYSMVETLSMQSDSGDEMASSTQADDEVLQNRVIHVNQNGDDTPKKLMHDKLLTEAWESEQARLKSGDLQKEIMGLLMESSKDVERKALQAKLDKMAKDLEEVKLLNSHFQEDQLLQLSNQKQTEMVCEQVEMETARTILHLQEEVAALQFELDEKLHCMIQENTILKNTIASKEDEIRTLRTDWEKATLELTRFLLDGSRSLKNASSQIESIACSFPQANVCISENVQRAAKVCMEKEETIELLQKSLEDAQKMVTDMGQKLSSLKGATMALSELQHLDSDEKMKSKNLHHMIHEIKNELTVANGRLKNIEDNVYTCPSGDTILRDEDGWSTDCSMSSCDTSSESFSSGHRMWTMEGYLGDRKVKEGSALQSAYRDPEKSNTLLKNSPHSEGATFCLKKELEIALDAFNTLYVRLATLVSETVIENHSQPGDELVPLFKLKTESDYAGCDTTEKLVAGEKSDFASSFLIKFEEAHATIKEADFMLNALLEANEHSKKLTGLWKQTGEELMLERASFIEEVEHLKSSVLVRERENKLLQDQSHYNLAEIAKSVSLLEECFMELKSDVDDRFEIIYTDIVSMGREMRHFIGNSRSLLEETCSEGCSFRQQEGCSKMNKLHKIRSSGEESTMLISNLCIDNGDPREVVTNLKEGECSNSRDTLIHENLALKEDLERKQALLEGLHFDFRMLQESASNTKDIKDETEKLIQSLSQIQHELEMKTCHLDDMLVQHRKLEGHLTDTEKALLISNSNLEQANETVETLSEQNIELKVLLKDLYLNKVEAEEQLEEQKEVVKGLEKEILHLNSSMEEKVLCSVEGIQGDLRRAISERDRLLEEVQSLNDRLEMACAIADENEAISVEARQESETSKMYAEQKEEEVKILERSVEELECTINVLEKKVYEMDDEVERHRLIRDALELELQALRQRLSTVENFTENADSENMKAEQVEDLISRQLKSKLLELHEAHSRIKLLEEERTERNKEIKQCKEYISELVLHAEAQTTQYQQKYKTLEAMVCEVKADKTYSTSTVATSDKSERSSIRTRGSSSPFRCISSLVQQMNMEKDQELSTARLRIEELEALAASRQKEVCLLNTRLTAAESMTHDVIRDLLGVKLDLTNYADLIDQYQVQKLVEEAHQQTEDFLAKEQEIINLRKQINDLVKERQSCISEKEKKEEDILAAQMSLQELQERDRLLSAQNEMLKMDKTNLKKRVSELEVMVKTILETPSTWHLSQQASTSKQKSAVKLHDGDFTRRLEQSEKHLSRVNGELAQYFKSGGGQPLDKRDNAPQPRK</sequence>
<keyword evidence="12" id="KW-1185">Reference proteome</keyword>
<keyword evidence="1" id="KW-0493">Microtubule</keyword>
<reference evidence="11 12" key="1">
    <citation type="journal article" date="2023" name="G3 (Bethesda)">
        <title>A chromosome-length genome assembly and annotation of blackberry (Rubus argutus, cv. 'Hillquist').</title>
        <authorList>
            <person name="Bruna T."/>
            <person name="Aryal R."/>
            <person name="Dudchenko O."/>
            <person name="Sargent D.J."/>
            <person name="Mead D."/>
            <person name="Buti M."/>
            <person name="Cavallini A."/>
            <person name="Hytonen T."/>
            <person name="Andres J."/>
            <person name="Pham M."/>
            <person name="Weisz D."/>
            <person name="Mascagni F."/>
            <person name="Usai G."/>
            <person name="Natali L."/>
            <person name="Bassil N."/>
            <person name="Fernandez G.E."/>
            <person name="Lomsadze A."/>
            <person name="Armour M."/>
            <person name="Olukolu B."/>
            <person name="Poorten T."/>
            <person name="Britton C."/>
            <person name="Davik J."/>
            <person name="Ashrafi H."/>
            <person name="Aiden E.L."/>
            <person name="Borodovsky M."/>
            <person name="Worthington M."/>
        </authorList>
    </citation>
    <scope>NUCLEOTIDE SEQUENCE [LARGE SCALE GENOMIC DNA]</scope>
    <source>
        <strain evidence="11">PI 553951</strain>
    </source>
</reference>
<evidence type="ECO:0000256" key="9">
    <source>
        <dbReference type="SAM" id="MobiDB-lite"/>
    </source>
</evidence>
<organism evidence="11 12">
    <name type="scientific">Rubus argutus</name>
    <name type="common">Southern blackberry</name>
    <dbReference type="NCBI Taxonomy" id="59490"/>
    <lineage>
        <taxon>Eukaryota</taxon>
        <taxon>Viridiplantae</taxon>
        <taxon>Streptophyta</taxon>
        <taxon>Embryophyta</taxon>
        <taxon>Tracheophyta</taxon>
        <taxon>Spermatophyta</taxon>
        <taxon>Magnoliopsida</taxon>
        <taxon>eudicotyledons</taxon>
        <taxon>Gunneridae</taxon>
        <taxon>Pentapetalae</taxon>
        <taxon>rosids</taxon>
        <taxon>fabids</taxon>
        <taxon>Rosales</taxon>
        <taxon>Rosaceae</taxon>
        <taxon>Rosoideae</taxon>
        <taxon>Rosoideae incertae sedis</taxon>
        <taxon>Rubus</taxon>
    </lineage>
</organism>
<protein>
    <recommendedName>
        <fullName evidence="10">Kinesin motor domain-containing protein</fullName>
    </recommendedName>
</protein>
<dbReference type="Pfam" id="PF00225">
    <property type="entry name" value="Kinesin"/>
    <property type="match status" value="1"/>
</dbReference>
<dbReference type="SMART" id="SM00129">
    <property type="entry name" value="KISc"/>
    <property type="match status" value="1"/>
</dbReference>
<dbReference type="InterPro" id="IPR019821">
    <property type="entry name" value="Kinesin_motor_CS"/>
</dbReference>
<keyword evidence="5 7" id="KW-0505">Motor protein</keyword>
<feature type="domain" description="Kinesin motor" evidence="10">
    <location>
        <begin position="158"/>
        <end position="495"/>
    </location>
</feature>
<dbReference type="GO" id="GO:0007018">
    <property type="term" value="P:microtubule-based movement"/>
    <property type="evidence" value="ECO:0007669"/>
    <property type="project" value="InterPro"/>
</dbReference>
<evidence type="ECO:0000256" key="5">
    <source>
        <dbReference type="ARBA" id="ARBA00023175"/>
    </source>
</evidence>
<feature type="coiled-coil region" evidence="8">
    <location>
        <begin position="1927"/>
        <end position="2003"/>
    </location>
</feature>
<evidence type="ECO:0000256" key="3">
    <source>
        <dbReference type="ARBA" id="ARBA00022840"/>
    </source>
</evidence>
<dbReference type="PROSITE" id="PS50067">
    <property type="entry name" value="KINESIN_MOTOR_2"/>
    <property type="match status" value="1"/>
</dbReference>
<name>A0AAW1XC12_RUBAR</name>
<evidence type="ECO:0000256" key="2">
    <source>
        <dbReference type="ARBA" id="ARBA00022741"/>
    </source>
</evidence>
<evidence type="ECO:0000256" key="1">
    <source>
        <dbReference type="ARBA" id="ARBA00022701"/>
    </source>
</evidence>
<dbReference type="InterPro" id="IPR027417">
    <property type="entry name" value="P-loop_NTPase"/>
</dbReference>
<evidence type="ECO:0000256" key="7">
    <source>
        <dbReference type="PROSITE-ProRule" id="PRU00283"/>
    </source>
</evidence>
<dbReference type="PANTHER" id="PTHR37739">
    <property type="entry name" value="KINESIN-LIKE PROTEIN KIN-12D"/>
    <property type="match status" value="1"/>
</dbReference>
<accession>A0AAW1XC12</accession>
<dbReference type="PANTHER" id="PTHR37739:SF18">
    <property type="entry name" value="KINESIN-LIKE PROTEIN KIN-12C"/>
    <property type="match status" value="1"/>
</dbReference>
<dbReference type="CDD" id="cd01373">
    <property type="entry name" value="KISc_KLP2_like"/>
    <property type="match status" value="1"/>
</dbReference>
<feature type="coiled-coil region" evidence="8">
    <location>
        <begin position="1019"/>
        <end position="1046"/>
    </location>
</feature>
<feature type="coiled-coil region" evidence="8">
    <location>
        <begin position="1529"/>
        <end position="1777"/>
    </location>
</feature>
<feature type="region of interest" description="Disordered" evidence="9">
    <location>
        <begin position="1"/>
        <end position="55"/>
    </location>
</feature>